<dbReference type="Pfam" id="PF00186">
    <property type="entry name" value="DHFR_1"/>
    <property type="match status" value="1"/>
</dbReference>
<dbReference type="PANTHER" id="PTHR48069:SF3">
    <property type="entry name" value="DIHYDROFOLATE REDUCTASE"/>
    <property type="match status" value="1"/>
</dbReference>
<dbReference type="UniPathway" id="UPA00077">
    <property type="reaction ID" value="UER00158"/>
</dbReference>
<sequence length="206" mass="23222">MSRLTIIVAATKNNGIGKSGTLPWRLRKDMAYFARVTSNAPDDQMNAVVMGRNTWESIPAKFRPLPKRINVVISRKADYKLAQPDSPSSETQLLCSGYDDAYHRLSKTENIHRTFIIGGASLYQESLTGTSLGLVDRILLTRITNPAFDDCDVFMPDFLAETDSKQSDWVVASHEDLEKWVGFEVPAGIQEENGISYEFQMWLREV</sequence>
<dbReference type="GeneID" id="18821303"/>
<dbReference type="GO" id="GO:0006730">
    <property type="term" value="P:one-carbon metabolic process"/>
    <property type="evidence" value="ECO:0007669"/>
    <property type="project" value="UniProtKB-KW"/>
</dbReference>
<accession>F8PBC3</accession>
<evidence type="ECO:0000256" key="1">
    <source>
        <dbReference type="ARBA" id="ARBA00004903"/>
    </source>
</evidence>
<organism>
    <name type="scientific">Serpula lacrymans var. lacrymans (strain S7.9)</name>
    <name type="common">Dry rot fungus</name>
    <dbReference type="NCBI Taxonomy" id="578457"/>
    <lineage>
        <taxon>Eukaryota</taxon>
        <taxon>Fungi</taxon>
        <taxon>Dikarya</taxon>
        <taxon>Basidiomycota</taxon>
        <taxon>Agaricomycotina</taxon>
        <taxon>Agaricomycetes</taxon>
        <taxon>Agaricomycetidae</taxon>
        <taxon>Boletales</taxon>
        <taxon>Coniophorineae</taxon>
        <taxon>Serpulaceae</taxon>
        <taxon>Serpula</taxon>
    </lineage>
</organism>
<dbReference type="GO" id="GO:0046654">
    <property type="term" value="P:tetrahydrofolate biosynthetic process"/>
    <property type="evidence" value="ECO:0007669"/>
    <property type="project" value="UniProtKB-UniPathway"/>
</dbReference>
<dbReference type="AlphaFoldDB" id="F8PBC3"/>
<keyword evidence="6" id="KW-0560">Oxidoreductase</keyword>
<evidence type="ECO:0000256" key="5">
    <source>
        <dbReference type="ARBA" id="ARBA00022857"/>
    </source>
</evidence>
<dbReference type="GO" id="GO:0004146">
    <property type="term" value="F:dihydrofolate reductase activity"/>
    <property type="evidence" value="ECO:0007669"/>
    <property type="project" value="UniProtKB-EC"/>
</dbReference>
<comment type="similarity">
    <text evidence="7">Belongs to the dihydrofolate reductase family.</text>
</comment>
<dbReference type="PROSITE" id="PS51330">
    <property type="entry name" value="DHFR_2"/>
    <property type="match status" value="1"/>
</dbReference>
<feature type="domain" description="DHFR" evidence="8">
    <location>
        <begin position="3"/>
        <end position="204"/>
    </location>
</feature>
<dbReference type="PANTHER" id="PTHR48069">
    <property type="entry name" value="DIHYDROFOLATE REDUCTASE"/>
    <property type="match status" value="1"/>
</dbReference>
<dbReference type="SUPFAM" id="SSF53597">
    <property type="entry name" value="Dihydrofolate reductase-like"/>
    <property type="match status" value="1"/>
</dbReference>
<dbReference type="KEGG" id="sla:SERLADRAFT_479123"/>
<dbReference type="EMBL" id="GL945443">
    <property type="protein sequence ID" value="EGO19563.1"/>
    <property type="molecule type" value="Genomic_DNA"/>
</dbReference>
<dbReference type="InterPro" id="IPR024072">
    <property type="entry name" value="DHFR-like_dom_sf"/>
</dbReference>
<dbReference type="GO" id="GO:0046655">
    <property type="term" value="P:folic acid metabolic process"/>
    <property type="evidence" value="ECO:0007669"/>
    <property type="project" value="TreeGrafter"/>
</dbReference>
<dbReference type="GO" id="GO:0050661">
    <property type="term" value="F:NADP binding"/>
    <property type="evidence" value="ECO:0007669"/>
    <property type="project" value="InterPro"/>
</dbReference>
<keyword evidence="5" id="KW-0521">NADP</keyword>
<evidence type="ECO:0000256" key="2">
    <source>
        <dbReference type="ARBA" id="ARBA00012856"/>
    </source>
</evidence>
<dbReference type="Proteomes" id="UP000008064">
    <property type="component" value="Unassembled WGS sequence"/>
</dbReference>
<dbReference type="HOGENOM" id="CLU_043966_2_1_1"/>
<dbReference type="InterPro" id="IPR017925">
    <property type="entry name" value="DHFR_CS"/>
</dbReference>
<evidence type="ECO:0000313" key="9">
    <source>
        <dbReference type="EMBL" id="EGO19563.1"/>
    </source>
</evidence>
<name>F8PBC3_SERL9</name>
<proteinExistence type="inferred from homology"/>
<dbReference type="GO" id="GO:0046452">
    <property type="term" value="P:dihydrofolate metabolic process"/>
    <property type="evidence" value="ECO:0007669"/>
    <property type="project" value="TreeGrafter"/>
</dbReference>
<dbReference type="EC" id="1.5.1.3" evidence="2"/>
<evidence type="ECO:0000256" key="4">
    <source>
        <dbReference type="ARBA" id="ARBA00022563"/>
    </source>
</evidence>
<evidence type="ECO:0000256" key="7">
    <source>
        <dbReference type="RuleBase" id="RU004474"/>
    </source>
</evidence>
<evidence type="ECO:0000259" key="8">
    <source>
        <dbReference type="PROSITE" id="PS51330"/>
    </source>
</evidence>
<dbReference type="GO" id="GO:0005739">
    <property type="term" value="C:mitochondrion"/>
    <property type="evidence" value="ECO:0007669"/>
    <property type="project" value="TreeGrafter"/>
</dbReference>
<evidence type="ECO:0000256" key="6">
    <source>
        <dbReference type="ARBA" id="ARBA00023002"/>
    </source>
</evidence>
<dbReference type="Gene3D" id="3.40.430.10">
    <property type="entry name" value="Dihydrofolate Reductase, subunit A"/>
    <property type="match status" value="1"/>
</dbReference>
<keyword evidence="4" id="KW-0554">One-carbon metabolism</keyword>
<dbReference type="PROSITE" id="PS00075">
    <property type="entry name" value="DHFR_1"/>
    <property type="match status" value="1"/>
</dbReference>
<dbReference type="PRINTS" id="PR00070">
    <property type="entry name" value="DHFR"/>
</dbReference>
<dbReference type="InterPro" id="IPR012259">
    <property type="entry name" value="DHFR"/>
</dbReference>
<gene>
    <name evidence="9" type="ORF">SERLADRAFT_479123</name>
</gene>
<comment type="pathway">
    <text evidence="1">Cofactor biosynthesis; tetrahydrofolate biosynthesis; 5,6,7,8-tetrahydrofolate from 7,8-dihydrofolate: step 1/1.</text>
</comment>
<protein>
    <recommendedName>
        <fullName evidence="3">Dihydrofolate reductase</fullName>
        <ecNumber evidence="2">1.5.1.3</ecNumber>
    </recommendedName>
</protein>
<dbReference type="OrthoDB" id="414698at2759"/>
<dbReference type="InterPro" id="IPR001796">
    <property type="entry name" value="DHFR_dom"/>
</dbReference>
<dbReference type="RefSeq" id="XP_007323696.1">
    <property type="nucleotide sequence ID" value="XM_007323634.1"/>
</dbReference>
<evidence type="ECO:0000256" key="3">
    <source>
        <dbReference type="ARBA" id="ARBA00018886"/>
    </source>
</evidence>
<reference evidence="9" key="1">
    <citation type="submission" date="2011-04" db="EMBL/GenBank/DDBJ databases">
        <title>Evolution of plant cell wall degrading machinery underlies the functional diversity of forest fungi.</title>
        <authorList>
            <consortium name="US DOE Joint Genome Institute (JGI-PGF)"/>
            <person name="Eastwood D.C."/>
            <person name="Floudas D."/>
            <person name="Binder M."/>
            <person name="Majcherczyk A."/>
            <person name="Schneider P."/>
            <person name="Aerts A."/>
            <person name="Asiegbu F.O."/>
            <person name="Baker S.E."/>
            <person name="Barry K."/>
            <person name="Bendiksby M."/>
            <person name="Blumentritt M."/>
            <person name="Coutinho P.M."/>
            <person name="Cullen D."/>
            <person name="Cullen D."/>
            <person name="Gathman A."/>
            <person name="Goodell B."/>
            <person name="Henrissat B."/>
            <person name="Ihrmark K."/>
            <person name="Kauserud H."/>
            <person name="Kohler A."/>
            <person name="LaButti K."/>
            <person name="Lapidus A."/>
            <person name="Lavin J.L."/>
            <person name="Lee Y.-H."/>
            <person name="Lindquist E."/>
            <person name="Lilly W."/>
            <person name="Lucas S."/>
            <person name="Morin E."/>
            <person name="Murat C."/>
            <person name="Oguiza J.A."/>
            <person name="Park J."/>
            <person name="Pisabarro A.G."/>
            <person name="Riley R."/>
            <person name="Rosling A."/>
            <person name="Salamov A."/>
            <person name="Schmidt O."/>
            <person name="Schmutz J."/>
            <person name="Skrede I."/>
            <person name="Stenlid J."/>
            <person name="Wiebenga A."/>
            <person name="Xie X."/>
            <person name="Kues U."/>
            <person name="Hibbett D.S."/>
            <person name="Hoffmeister D."/>
            <person name="Hogberg N."/>
            <person name="Martin F."/>
            <person name="Grigoriev I.V."/>
            <person name="Watkinson S.C."/>
        </authorList>
    </citation>
    <scope>NUCLEOTIDE SEQUENCE</scope>
    <source>
        <strain evidence="9">S7.9</strain>
    </source>
</reference>
<dbReference type="CDD" id="cd00209">
    <property type="entry name" value="DHFR"/>
    <property type="match status" value="1"/>
</dbReference>